<dbReference type="PANTHER" id="PTHR21098:SF12">
    <property type="entry name" value="RIBOFLAVIN SYNTHASE"/>
    <property type="match status" value="1"/>
</dbReference>
<gene>
    <name evidence="12" type="ORF">GCM10009720_15490</name>
</gene>
<evidence type="ECO:0000256" key="7">
    <source>
        <dbReference type="ARBA" id="ARBA00022679"/>
    </source>
</evidence>
<dbReference type="PANTHER" id="PTHR21098">
    <property type="entry name" value="RIBOFLAVIN SYNTHASE ALPHA CHAIN"/>
    <property type="match status" value="1"/>
</dbReference>
<evidence type="ECO:0000256" key="8">
    <source>
        <dbReference type="ARBA" id="ARBA00022737"/>
    </source>
</evidence>
<proteinExistence type="predicted"/>
<comment type="caution">
    <text evidence="12">The sequence shown here is derived from an EMBL/GenBank/DDBJ whole genome shotgun (WGS) entry which is preliminary data.</text>
</comment>
<dbReference type="PIRSF" id="PIRSF000498">
    <property type="entry name" value="Riboflavin_syn_A"/>
    <property type="match status" value="1"/>
</dbReference>
<evidence type="ECO:0000313" key="12">
    <source>
        <dbReference type="EMBL" id="GAA2035839.1"/>
    </source>
</evidence>
<reference evidence="13" key="1">
    <citation type="journal article" date="2019" name="Int. J. Syst. Evol. Microbiol.">
        <title>The Global Catalogue of Microorganisms (GCM) 10K type strain sequencing project: providing services to taxonomists for standard genome sequencing and annotation.</title>
        <authorList>
            <consortium name="The Broad Institute Genomics Platform"/>
            <consortium name="The Broad Institute Genome Sequencing Center for Infectious Disease"/>
            <person name="Wu L."/>
            <person name="Ma J."/>
        </authorList>
    </citation>
    <scope>NUCLEOTIDE SEQUENCE [LARGE SCALE GENOMIC DNA]</scope>
    <source>
        <strain evidence="13">JCM 13595</strain>
    </source>
</reference>
<protein>
    <recommendedName>
        <fullName evidence="5 9">Riboflavin synthase</fullName>
        <ecNumber evidence="4 9">2.5.1.9</ecNumber>
    </recommendedName>
</protein>
<sequence>MFTGIIHTLGDITAITETSADTLALTIAAPSVLSDVNPGDSIAIDGVCLTVTDFSDETFTADVMVQTLELTSLGTKTTGDRVNVEPAMAATARFGGHIVQGHVEATAKVLEVEPGHQWTRLRISLPDHLAPYLINQGSITVNGISLTVAAVSQPDADQHYFDIFLIPETLSATTMGTARVGEVVNLETDLLARHIARLIQFNENGNTK</sequence>
<dbReference type="InterPro" id="IPR026017">
    <property type="entry name" value="Lumazine-bd_dom"/>
</dbReference>
<feature type="repeat" description="Lumazine-binding" evidence="10">
    <location>
        <begin position="98"/>
        <end position="199"/>
    </location>
</feature>
<evidence type="ECO:0000256" key="4">
    <source>
        <dbReference type="ARBA" id="ARBA00012827"/>
    </source>
</evidence>
<dbReference type="NCBIfam" id="NF006767">
    <property type="entry name" value="PRK09289.1"/>
    <property type="match status" value="1"/>
</dbReference>
<feature type="repeat" description="Lumazine-binding" evidence="10">
    <location>
        <begin position="1"/>
        <end position="97"/>
    </location>
</feature>
<evidence type="ECO:0000256" key="5">
    <source>
        <dbReference type="ARBA" id="ARBA00013950"/>
    </source>
</evidence>
<dbReference type="EC" id="2.5.1.9" evidence="4 9"/>
<evidence type="ECO:0000256" key="10">
    <source>
        <dbReference type="PROSITE-ProRule" id="PRU00524"/>
    </source>
</evidence>
<evidence type="ECO:0000256" key="2">
    <source>
        <dbReference type="ARBA" id="ARBA00002803"/>
    </source>
</evidence>
<dbReference type="NCBIfam" id="NF009566">
    <property type="entry name" value="PRK13020.1"/>
    <property type="match status" value="1"/>
</dbReference>
<evidence type="ECO:0000256" key="3">
    <source>
        <dbReference type="ARBA" id="ARBA00004887"/>
    </source>
</evidence>
<comment type="pathway">
    <text evidence="3">Cofactor biosynthesis; riboflavin biosynthesis; riboflavin from 2-hydroxy-3-oxobutyl phosphate and 5-amino-6-(D-ribitylamino)uracil: step 2/2.</text>
</comment>
<dbReference type="RefSeq" id="WP_343957235.1">
    <property type="nucleotide sequence ID" value="NZ_BAAAMN010000026.1"/>
</dbReference>
<keyword evidence="8" id="KW-0677">Repeat</keyword>
<dbReference type="SUPFAM" id="SSF63380">
    <property type="entry name" value="Riboflavin synthase domain-like"/>
    <property type="match status" value="2"/>
</dbReference>
<dbReference type="Pfam" id="PF00677">
    <property type="entry name" value="Lum_binding"/>
    <property type="match status" value="2"/>
</dbReference>
<dbReference type="NCBIfam" id="TIGR00187">
    <property type="entry name" value="ribE"/>
    <property type="match status" value="1"/>
</dbReference>
<dbReference type="InterPro" id="IPR023366">
    <property type="entry name" value="ATP_synth_asu-like_sf"/>
</dbReference>
<dbReference type="PROSITE" id="PS51177">
    <property type="entry name" value="LUMAZINE_BIND"/>
    <property type="match status" value="2"/>
</dbReference>
<comment type="function">
    <text evidence="2">Catalyzes the dismutation of two molecules of 6,7-dimethyl-8-ribityllumazine, resulting in the formation of riboflavin and 5-amino-6-(D-ribitylamino)uracil.</text>
</comment>
<dbReference type="Proteomes" id="UP001501461">
    <property type="component" value="Unassembled WGS sequence"/>
</dbReference>
<feature type="domain" description="Lumazine-binding" evidence="11">
    <location>
        <begin position="1"/>
        <end position="97"/>
    </location>
</feature>
<accession>A0ABP5FWT5</accession>
<dbReference type="InterPro" id="IPR017938">
    <property type="entry name" value="Riboflavin_synthase-like_b-brl"/>
</dbReference>
<name>A0ABP5FWT5_9MICC</name>
<dbReference type="Gene3D" id="2.40.30.20">
    <property type="match status" value="2"/>
</dbReference>
<evidence type="ECO:0000256" key="9">
    <source>
        <dbReference type="NCBIfam" id="TIGR00187"/>
    </source>
</evidence>
<dbReference type="InterPro" id="IPR001783">
    <property type="entry name" value="Lumazine-bd"/>
</dbReference>
<evidence type="ECO:0000256" key="6">
    <source>
        <dbReference type="ARBA" id="ARBA00022619"/>
    </source>
</evidence>
<organism evidence="12 13">
    <name type="scientific">Yaniella flava</name>
    <dbReference type="NCBI Taxonomy" id="287930"/>
    <lineage>
        <taxon>Bacteria</taxon>
        <taxon>Bacillati</taxon>
        <taxon>Actinomycetota</taxon>
        <taxon>Actinomycetes</taxon>
        <taxon>Micrococcales</taxon>
        <taxon>Micrococcaceae</taxon>
        <taxon>Yaniella</taxon>
    </lineage>
</organism>
<feature type="domain" description="Lumazine-binding" evidence="11">
    <location>
        <begin position="98"/>
        <end position="199"/>
    </location>
</feature>
<evidence type="ECO:0000313" key="13">
    <source>
        <dbReference type="Proteomes" id="UP001501461"/>
    </source>
</evidence>
<keyword evidence="13" id="KW-1185">Reference proteome</keyword>
<evidence type="ECO:0000256" key="1">
    <source>
        <dbReference type="ARBA" id="ARBA00000968"/>
    </source>
</evidence>
<dbReference type="EMBL" id="BAAAMN010000026">
    <property type="protein sequence ID" value="GAA2035839.1"/>
    <property type="molecule type" value="Genomic_DNA"/>
</dbReference>
<evidence type="ECO:0000259" key="11">
    <source>
        <dbReference type="PROSITE" id="PS51177"/>
    </source>
</evidence>
<keyword evidence="6" id="KW-0686">Riboflavin biosynthesis</keyword>
<keyword evidence="7" id="KW-0808">Transferase</keyword>
<comment type="catalytic activity">
    <reaction evidence="1">
        <text>2 6,7-dimethyl-8-(1-D-ribityl)lumazine + H(+) = 5-amino-6-(D-ribitylamino)uracil + riboflavin</text>
        <dbReference type="Rhea" id="RHEA:20772"/>
        <dbReference type="ChEBI" id="CHEBI:15378"/>
        <dbReference type="ChEBI" id="CHEBI:15934"/>
        <dbReference type="ChEBI" id="CHEBI:57986"/>
        <dbReference type="ChEBI" id="CHEBI:58201"/>
        <dbReference type="EC" id="2.5.1.9"/>
    </reaction>
</comment>
<dbReference type="CDD" id="cd00402">
    <property type="entry name" value="Riboflavin_synthase_like"/>
    <property type="match status" value="1"/>
</dbReference>